<dbReference type="RefSeq" id="WP_188070227.1">
    <property type="nucleotide sequence ID" value="NZ_BSPS01000093.1"/>
</dbReference>
<name>A0A7W6BEL2_9SPHN</name>
<gene>
    <name evidence="3" type="ORF">GGR43_000373</name>
</gene>
<feature type="chain" id="PRO_5031473573" evidence="1">
    <location>
        <begin position="24"/>
        <end position="137"/>
    </location>
</feature>
<sequence length="137" mass="14607">MKRPILSALALSTACAAAIPAGAADHRSFGTWRNPKNSVHVRAQPCGKTMCGVVVWASDKAKADAARGSDAPLVGSTLFRDFRQERPEVWRGKVYVPDIGKTFSGTISVKDANHLEGKGCLVGRVGCKSQIWTRIGG</sequence>
<dbReference type="Proteomes" id="UP000571950">
    <property type="component" value="Unassembled WGS sequence"/>
</dbReference>
<dbReference type="InterPro" id="IPR019223">
    <property type="entry name" value="DUF2147"/>
</dbReference>
<evidence type="ECO:0000259" key="2">
    <source>
        <dbReference type="Pfam" id="PF09917"/>
    </source>
</evidence>
<reference evidence="3 4" key="1">
    <citation type="submission" date="2020-08" db="EMBL/GenBank/DDBJ databases">
        <title>Genomic Encyclopedia of Type Strains, Phase IV (KMG-IV): sequencing the most valuable type-strain genomes for metagenomic binning, comparative biology and taxonomic classification.</title>
        <authorList>
            <person name="Goeker M."/>
        </authorList>
    </citation>
    <scope>NUCLEOTIDE SEQUENCE [LARGE SCALE GENOMIC DNA]</scope>
    <source>
        <strain evidence="3 4">DSM 26189</strain>
    </source>
</reference>
<keyword evidence="1" id="KW-0732">Signal</keyword>
<comment type="caution">
    <text evidence="3">The sequence shown here is derived from an EMBL/GenBank/DDBJ whole genome shotgun (WGS) entry which is preliminary data.</text>
</comment>
<dbReference type="EMBL" id="JACIDT010000001">
    <property type="protein sequence ID" value="MBB3924679.1"/>
    <property type="molecule type" value="Genomic_DNA"/>
</dbReference>
<dbReference type="AlphaFoldDB" id="A0A7W6BEL2"/>
<keyword evidence="4" id="KW-1185">Reference proteome</keyword>
<organism evidence="3 4">
    <name type="scientific">Sphingobium jiangsuense</name>
    <dbReference type="NCBI Taxonomy" id="870476"/>
    <lineage>
        <taxon>Bacteria</taxon>
        <taxon>Pseudomonadati</taxon>
        <taxon>Pseudomonadota</taxon>
        <taxon>Alphaproteobacteria</taxon>
        <taxon>Sphingomonadales</taxon>
        <taxon>Sphingomonadaceae</taxon>
        <taxon>Sphingobium</taxon>
    </lineage>
</organism>
<dbReference type="PANTHER" id="PTHR36919:SF2">
    <property type="entry name" value="BLL6627 PROTEIN"/>
    <property type="match status" value="1"/>
</dbReference>
<dbReference type="Gene3D" id="2.40.128.520">
    <property type="match status" value="1"/>
</dbReference>
<protein>
    <submittedName>
        <fullName evidence="3">Uncharacterized protein (DUF2147 family)</fullName>
    </submittedName>
</protein>
<dbReference type="PROSITE" id="PS51257">
    <property type="entry name" value="PROKAR_LIPOPROTEIN"/>
    <property type="match status" value="1"/>
</dbReference>
<evidence type="ECO:0000313" key="3">
    <source>
        <dbReference type="EMBL" id="MBB3924679.1"/>
    </source>
</evidence>
<dbReference type="PANTHER" id="PTHR36919">
    <property type="entry name" value="BLR1215 PROTEIN"/>
    <property type="match status" value="1"/>
</dbReference>
<evidence type="ECO:0000313" key="4">
    <source>
        <dbReference type="Proteomes" id="UP000571950"/>
    </source>
</evidence>
<evidence type="ECO:0000256" key="1">
    <source>
        <dbReference type="SAM" id="SignalP"/>
    </source>
</evidence>
<accession>A0A7W6BEL2</accession>
<proteinExistence type="predicted"/>
<feature type="domain" description="DUF2147" evidence="2">
    <location>
        <begin position="30"/>
        <end position="134"/>
    </location>
</feature>
<feature type="signal peptide" evidence="1">
    <location>
        <begin position="1"/>
        <end position="23"/>
    </location>
</feature>
<dbReference type="Pfam" id="PF09917">
    <property type="entry name" value="DUF2147"/>
    <property type="match status" value="1"/>
</dbReference>